<dbReference type="AlphaFoldDB" id="A0A382JQA0"/>
<proteinExistence type="predicted"/>
<dbReference type="GO" id="GO:0004491">
    <property type="term" value="F:methylmalonate-semialdehyde dehydrogenase (acylating, NAD) activity"/>
    <property type="evidence" value="ECO:0007669"/>
    <property type="project" value="InterPro"/>
</dbReference>
<feature type="non-terminal residue" evidence="2">
    <location>
        <position position="225"/>
    </location>
</feature>
<sequence>MIQYNAYGDYGNWINNDWLETKSGNRISVISPYFDKQIATIPDSGESDLNIAVEKAKAAFPKWKKTNVRDRSQIMFRFKSIMEKDIDNLATLIALDNGKTIADAKGSILRGIEVIEYASSLPNVLNGESSDVGPGINCTMTQEPLGVVAGITPFNFPVMVPLWMIPLAITAGNTFILKPSEQTPLASLKLAEYLKKAGLPNGVFNVVNGARTIVEEMCDHPDIKA</sequence>
<evidence type="ECO:0000313" key="2">
    <source>
        <dbReference type="EMBL" id="SVC14280.1"/>
    </source>
</evidence>
<gene>
    <name evidence="2" type="ORF">METZ01_LOCUS267134</name>
</gene>
<dbReference type="InterPro" id="IPR010061">
    <property type="entry name" value="MeMal-semiAld_DH"/>
</dbReference>
<accession>A0A382JQA0</accession>
<dbReference type="EMBL" id="UINC01075770">
    <property type="protein sequence ID" value="SVC14280.1"/>
    <property type="molecule type" value="Genomic_DNA"/>
</dbReference>
<evidence type="ECO:0000259" key="1">
    <source>
        <dbReference type="Pfam" id="PF00171"/>
    </source>
</evidence>
<dbReference type="SUPFAM" id="SSF53720">
    <property type="entry name" value="ALDH-like"/>
    <property type="match status" value="1"/>
</dbReference>
<reference evidence="2" key="1">
    <citation type="submission" date="2018-05" db="EMBL/GenBank/DDBJ databases">
        <authorList>
            <person name="Lanie J.A."/>
            <person name="Ng W.-L."/>
            <person name="Kazmierczak K.M."/>
            <person name="Andrzejewski T.M."/>
            <person name="Davidsen T.M."/>
            <person name="Wayne K.J."/>
            <person name="Tettelin H."/>
            <person name="Glass J.I."/>
            <person name="Rusch D."/>
            <person name="Podicherti R."/>
            <person name="Tsui H.-C.T."/>
            <person name="Winkler M.E."/>
        </authorList>
    </citation>
    <scope>NUCLEOTIDE SEQUENCE</scope>
</reference>
<feature type="domain" description="Aldehyde dehydrogenase" evidence="1">
    <location>
        <begin position="18"/>
        <end position="224"/>
    </location>
</feature>
<dbReference type="InterPro" id="IPR016161">
    <property type="entry name" value="Ald_DH/histidinol_DH"/>
</dbReference>
<organism evidence="2">
    <name type="scientific">marine metagenome</name>
    <dbReference type="NCBI Taxonomy" id="408172"/>
    <lineage>
        <taxon>unclassified sequences</taxon>
        <taxon>metagenomes</taxon>
        <taxon>ecological metagenomes</taxon>
    </lineage>
</organism>
<dbReference type="PANTHER" id="PTHR43866:SF4">
    <property type="entry name" value="MALONATE-SEMIALDEHYDE DEHYDROGENASE"/>
    <property type="match status" value="1"/>
</dbReference>
<dbReference type="GO" id="GO:0006574">
    <property type="term" value="P:L-valine catabolic process"/>
    <property type="evidence" value="ECO:0007669"/>
    <property type="project" value="TreeGrafter"/>
</dbReference>
<dbReference type="InterPro" id="IPR015590">
    <property type="entry name" value="Aldehyde_DH_dom"/>
</dbReference>
<protein>
    <recommendedName>
        <fullName evidence="1">Aldehyde dehydrogenase domain-containing protein</fullName>
    </recommendedName>
</protein>
<dbReference type="GO" id="GO:0006210">
    <property type="term" value="P:thymine catabolic process"/>
    <property type="evidence" value="ECO:0007669"/>
    <property type="project" value="TreeGrafter"/>
</dbReference>
<dbReference type="InterPro" id="IPR016162">
    <property type="entry name" value="Ald_DH_N"/>
</dbReference>
<dbReference type="PANTHER" id="PTHR43866">
    <property type="entry name" value="MALONATE-SEMIALDEHYDE DEHYDROGENASE"/>
    <property type="match status" value="1"/>
</dbReference>
<name>A0A382JQA0_9ZZZZ</name>
<dbReference type="Pfam" id="PF00171">
    <property type="entry name" value="Aldedh"/>
    <property type="match status" value="1"/>
</dbReference>
<dbReference type="Gene3D" id="3.40.605.10">
    <property type="entry name" value="Aldehyde Dehydrogenase, Chain A, domain 1"/>
    <property type="match status" value="1"/>
</dbReference>